<dbReference type="NCBIfam" id="TIGR02937">
    <property type="entry name" value="sigma70-ECF"/>
    <property type="match status" value="1"/>
</dbReference>
<evidence type="ECO:0000256" key="2">
    <source>
        <dbReference type="ARBA" id="ARBA00023015"/>
    </source>
</evidence>
<dbReference type="SUPFAM" id="SSF88659">
    <property type="entry name" value="Sigma3 and sigma4 domains of RNA polymerase sigma factors"/>
    <property type="match status" value="1"/>
</dbReference>
<keyword evidence="4" id="KW-0804">Transcription</keyword>
<reference evidence="6 7" key="1">
    <citation type="submission" date="2018-06" db="EMBL/GenBank/DDBJ databases">
        <title>Sphaerisporangium craniellae sp. nov., isolated from a marine sponge in the South China Sea.</title>
        <authorList>
            <person name="Li L."/>
        </authorList>
    </citation>
    <scope>NUCLEOTIDE SEQUENCE [LARGE SCALE GENOMIC DNA]</scope>
    <source>
        <strain evidence="6 7">LHW63015</strain>
    </source>
</reference>
<dbReference type="PANTHER" id="PTHR43133">
    <property type="entry name" value="RNA POLYMERASE ECF-TYPE SIGMA FACTO"/>
    <property type="match status" value="1"/>
</dbReference>
<protein>
    <recommendedName>
        <fullName evidence="5">RNA polymerase sigma factor 70 region 4 type 2 domain-containing protein</fullName>
    </recommendedName>
</protein>
<evidence type="ECO:0000259" key="5">
    <source>
        <dbReference type="Pfam" id="PF08281"/>
    </source>
</evidence>
<feature type="domain" description="RNA polymerase sigma factor 70 region 4 type 2" evidence="5">
    <location>
        <begin position="121"/>
        <end position="173"/>
    </location>
</feature>
<dbReference type="InterPro" id="IPR013324">
    <property type="entry name" value="RNA_pol_sigma_r3/r4-like"/>
</dbReference>
<evidence type="ECO:0000313" key="6">
    <source>
        <dbReference type="EMBL" id="RBQ16830.1"/>
    </source>
</evidence>
<evidence type="ECO:0000313" key="7">
    <source>
        <dbReference type="Proteomes" id="UP000253303"/>
    </source>
</evidence>
<name>A0A366LT93_9ACTN</name>
<dbReference type="InterPro" id="IPR013249">
    <property type="entry name" value="RNA_pol_sigma70_r4_t2"/>
</dbReference>
<evidence type="ECO:0000256" key="4">
    <source>
        <dbReference type="ARBA" id="ARBA00023163"/>
    </source>
</evidence>
<keyword evidence="2" id="KW-0805">Transcription regulation</keyword>
<organism evidence="6 7">
    <name type="scientific">Spongiactinospora rosea</name>
    <dbReference type="NCBI Taxonomy" id="2248750"/>
    <lineage>
        <taxon>Bacteria</taxon>
        <taxon>Bacillati</taxon>
        <taxon>Actinomycetota</taxon>
        <taxon>Actinomycetes</taxon>
        <taxon>Streptosporangiales</taxon>
        <taxon>Streptosporangiaceae</taxon>
        <taxon>Spongiactinospora</taxon>
    </lineage>
</organism>
<dbReference type="Gene3D" id="1.10.1740.10">
    <property type="match status" value="1"/>
</dbReference>
<comment type="caution">
    <text evidence="6">The sequence shown here is derived from an EMBL/GenBank/DDBJ whole genome shotgun (WGS) entry which is preliminary data.</text>
</comment>
<dbReference type="AlphaFoldDB" id="A0A366LT93"/>
<comment type="similarity">
    <text evidence="1">Belongs to the sigma-70 factor family. ECF subfamily.</text>
</comment>
<dbReference type="Pfam" id="PF08281">
    <property type="entry name" value="Sigma70_r4_2"/>
    <property type="match status" value="1"/>
</dbReference>
<dbReference type="SUPFAM" id="SSF88946">
    <property type="entry name" value="Sigma2 domain of RNA polymerase sigma factors"/>
    <property type="match status" value="1"/>
</dbReference>
<evidence type="ECO:0000256" key="1">
    <source>
        <dbReference type="ARBA" id="ARBA00010641"/>
    </source>
</evidence>
<keyword evidence="7" id="KW-1185">Reference proteome</keyword>
<dbReference type="InterPro" id="IPR036388">
    <property type="entry name" value="WH-like_DNA-bd_sf"/>
</dbReference>
<dbReference type="GO" id="GO:0016987">
    <property type="term" value="F:sigma factor activity"/>
    <property type="evidence" value="ECO:0007669"/>
    <property type="project" value="UniProtKB-KW"/>
</dbReference>
<sequence length="197" mass="22525">MGSVAVIRERLEGLLGVDDPEERFTDLYDRHYRNVLGYTLLRAERDVAEDVASETFIVAWRRLSDVPEAALPWLLGVARNLLAKQRDSRHRRQALVDRIVALSSQRDMETWDVAEHVIDREQALAALSALREKDVEAMVFATWYGLTPEEAAMAMGCSVRTYNVRLHRARKRLDQALRVETTFARAVPQGRPARRIA</sequence>
<dbReference type="GO" id="GO:0003677">
    <property type="term" value="F:DNA binding"/>
    <property type="evidence" value="ECO:0007669"/>
    <property type="project" value="InterPro"/>
</dbReference>
<dbReference type="InterPro" id="IPR013325">
    <property type="entry name" value="RNA_pol_sigma_r2"/>
</dbReference>
<evidence type="ECO:0000256" key="3">
    <source>
        <dbReference type="ARBA" id="ARBA00023082"/>
    </source>
</evidence>
<proteinExistence type="inferred from homology"/>
<dbReference type="EMBL" id="QMEY01000014">
    <property type="protein sequence ID" value="RBQ16830.1"/>
    <property type="molecule type" value="Genomic_DNA"/>
</dbReference>
<dbReference type="InterPro" id="IPR014284">
    <property type="entry name" value="RNA_pol_sigma-70_dom"/>
</dbReference>
<dbReference type="Gene3D" id="1.10.10.10">
    <property type="entry name" value="Winged helix-like DNA-binding domain superfamily/Winged helix DNA-binding domain"/>
    <property type="match status" value="1"/>
</dbReference>
<gene>
    <name evidence="6" type="ORF">DP939_27560</name>
</gene>
<keyword evidence="3" id="KW-0731">Sigma factor</keyword>
<dbReference type="InterPro" id="IPR039425">
    <property type="entry name" value="RNA_pol_sigma-70-like"/>
</dbReference>
<dbReference type="GO" id="GO:0006352">
    <property type="term" value="P:DNA-templated transcription initiation"/>
    <property type="evidence" value="ECO:0007669"/>
    <property type="project" value="InterPro"/>
</dbReference>
<dbReference type="PANTHER" id="PTHR43133:SF25">
    <property type="entry name" value="RNA POLYMERASE SIGMA FACTOR RFAY-RELATED"/>
    <property type="match status" value="1"/>
</dbReference>
<accession>A0A366LT93</accession>
<dbReference type="Proteomes" id="UP000253303">
    <property type="component" value="Unassembled WGS sequence"/>
</dbReference>